<feature type="transmembrane region" description="Helical" evidence="2">
    <location>
        <begin position="186"/>
        <end position="208"/>
    </location>
</feature>
<evidence type="ECO:0000256" key="2">
    <source>
        <dbReference type="SAM" id="Phobius"/>
    </source>
</evidence>
<evidence type="ECO:0000313" key="5">
    <source>
        <dbReference type="Proteomes" id="UP001189429"/>
    </source>
</evidence>
<dbReference type="Pfam" id="PF00271">
    <property type="entry name" value="Helicase_C"/>
    <property type="match status" value="1"/>
</dbReference>
<comment type="caution">
    <text evidence="4">The sequence shown here is derived from an EMBL/GenBank/DDBJ whole genome shotgun (WGS) entry which is preliminary data.</text>
</comment>
<dbReference type="EMBL" id="CAUYUJ010018864">
    <property type="protein sequence ID" value="CAK0886886.1"/>
    <property type="molecule type" value="Genomic_DNA"/>
</dbReference>
<feature type="compositionally biased region" description="Low complexity" evidence="1">
    <location>
        <begin position="925"/>
        <end position="937"/>
    </location>
</feature>
<dbReference type="SUPFAM" id="SSF52540">
    <property type="entry name" value="P-loop containing nucleoside triphosphate hydrolases"/>
    <property type="match status" value="1"/>
</dbReference>
<feature type="transmembrane region" description="Helical" evidence="2">
    <location>
        <begin position="151"/>
        <end position="174"/>
    </location>
</feature>
<feature type="non-terminal residue" evidence="4">
    <location>
        <position position="1"/>
    </location>
</feature>
<feature type="region of interest" description="Disordered" evidence="1">
    <location>
        <begin position="901"/>
        <end position="967"/>
    </location>
</feature>
<keyword evidence="2" id="KW-0812">Transmembrane</keyword>
<proteinExistence type="predicted"/>
<dbReference type="InterPro" id="IPR001650">
    <property type="entry name" value="Helicase_C-like"/>
</dbReference>
<dbReference type="SMART" id="SM00490">
    <property type="entry name" value="HELICc"/>
    <property type="match status" value="1"/>
</dbReference>
<feature type="region of interest" description="Disordered" evidence="1">
    <location>
        <begin position="479"/>
        <end position="502"/>
    </location>
</feature>
<feature type="compositionally biased region" description="Basic residues" evidence="1">
    <location>
        <begin position="493"/>
        <end position="502"/>
    </location>
</feature>
<evidence type="ECO:0000256" key="1">
    <source>
        <dbReference type="SAM" id="MobiDB-lite"/>
    </source>
</evidence>
<dbReference type="Proteomes" id="UP001189429">
    <property type="component" value="Unassembled WGS sequence"/>
</dbReference>
<dbReference type="CDD" id="cd18787">
    <property type="entry name" value="SF2_C_DEAD"/>
    <property type="match status" value="1"/>
</dbReference>
<accession>A0ABN9WNQ3</accession>
<dbReference type="PROSITE" id="PS51194">
    <property type="entry name" value="HELICASE_CTER"/>
    <property type="match status" value="1"/>
</dbReference>
<keyword evidence="2" id="KW-1133">Transmembrane helix</keyword>
<dbReference type="PANTHER" id="PTHR47958">
    <property type="entry name" value="ATP-DEPENDENT RNA HELICASE DBP3"/>
    <property type="match status" value="1"/>
</dbReference>
<sequence length="1312" mass="140378">QALAAFKSGRSPVLAATDVAARGLDIKGVKMVVNFDVANNAEDHVHRIGRTGRAGVPGVAVTFLDRSEGKQAYEVMQSMRKVGQEIPDDLRQLADRVSVTCPAPAAEALACPEAPPPPPCPPAPACPPGDAARAGAPEAESRHVCWPEASVALSFVCGLGGLAVLVGFVLGTCCASRLVIFGAPEWHWAVLLAGLVSSAFRAPVLTLYGDMCIEGCGDAEAVRWLGPSNEVPKRVPRQLIYHLGQSVGHPGGSVRRGDDVAFHGSELLTGRKGVNVLMKKPELIEDIGAGNVEAYRSEEAHHDTRMLKMQRDSRGACRRPRRDVACDVNVAEQQDRPVPGSPTADWCPQAPAHRSEGPVGGDRRGEADSRLSLDQWGVTGHETVTKILERRGTHDQCDAVNRAGGEDILSRTRLNECFYYEVGREAETGKWQDERGGRAARVEEMAIFRRKHREYGEAKTASELLSRVVAELGRDSGIVEQMSLDGGEGGQPKSRRGQRRRGERAHCEDWARCCATTLNELDRGSADPQPLGLRASAGQERSLSMIQAAVAELGRPPTDLTRQGSLAELLAKRSYTGEKVDPGPPACLAQVDIQDAFLPSPPPELVSLFCLRPVTAGLAGVGELDGAPVSPSQLVYPHLRVVPMGWNHALRWCQRTHEYHAFRQPGVTPANKLSDKKPGVRLDRSGFAHTEYVDNFAAIGRQAAEVDAVADSVHEALSAAGLRLRLGIEGLLERGFATGRDLEVRCTDASPWGRGVCLAERDLLSIAEAGWWSDRWRFSRGAEDRVRPRDASLREELNMAAAAGLDDLGRVGTAPHLDGLGEADRSGVVPEIGPKILQRPWTTVSAGRWRRREAMPVLEGRALVWGVRHVNRGLSEFGKRVLFLTDGLSEVLALEKGALSLPAPRDAPLPSGSPFRPGGPAQRWAGPAAPPTLARAAPQPPAGPGDDDGPTGQVAAGGAGCPKDRHVADSEGLSVAERENAEDLYQRVYHAPLAEFRSFAATQGLRLGTAADYDGAALERAHQALFDSGGVQEGSRLKAVLHHYHPRLLVAKGLPGFARALRGWRRLVPPRSRLPLLWEVARAEASRLAANPCAARLVAVMFVFCLQLVELTSPAGRQVVPPSRAAGHDAWPLVLFPMEKKTPSISGTCNASIVGDLPFYRFIGNMLKLPKANVCGGELVARAQYMLLVQACQAAGQQLRFGGPPGLYQLRDGGAPADLARGRQSSAEVPARGRCATDSSVTECGRGGRIADQLAKLPMPSFEHAVGCAQKIGGALCKRCRPLPPARAAPWRSKCSAARATSVGPGGGGSKP</sequence>
<keyword evidence="5" id="KW-1185">Reference proteome</keyword>
<name>A0ABN9WNQ3_9DINO</name>
<reference evidence="4" key="1">
    <citation type="submission" date="2023-10" db="EMBL/GenBank/DDBJ databases">
        <authorList>
            <person name="Chen Y."/>
            <person name="Shah S."/>
            <person name="Dougan E. K."/>
            <person name="Thang M."/>
            <person name="Chan C."/>
        </authorList>
    </citation>
    <scope>NUCLEOTIDE SEQUENCE [LARGE SCALE GENOMIC DNA]</scope>
</reference>
<organism evidence="4 5">
    <name type="scientific">Prorocentrum cordatum</name>
    <dbReference type="NCBI Taxonomy" id="2364126"/>
    <lineage>
        <taxon>Eukaryota</taxon>
        <taxon>Sar</taxon>
        <taxon>Alveolata</taxon>
        <taxon>Dinophyceae</taxon>
        <taxon>Prorocentrales</taxon>
        <taxon>Prorocentraceae</taxon>
        <taxon>Prorocentrum</taxon>
    </lineage>
</organism>
<evidence type="ECO:0000313" key="4">
    <source>
        <dbReference type="EMBL" id="CAK0886886.1"/>
    </source>
</evidence>
<gene>
    <name evidence="4" type="ORF">PCOR1329_LOCUS68117</name>
</gene>
<dbReference type="InterPro" id="IPR027417">
    <property type="entry name" value="P-loop_NTPase"/>
</dbReference>
<evidence type="ECO:0000259" key="3">
    <source>
        <dbReference type="PROSITE" id="PS51194"/>
    </source>
</evidence>
<feature type="compositionally biased region" description="Basic and acidic residues" evidence="1">
    <location>
        <begin position="353"/>
        <end position="367"/>
    </location>
</feature>
<feature type="domain" description="Helicase C-terminal" evidence="3">
    <location>
        <begin position="1"/>
        <end position="94"/>
    </location>
</feature>
<dbReference type="Gene3D" id="3.40.50.300">
    <property type="entry name" value="P-loop containing nucleotide triphosphate hydrolases"/>
    <property type="match status" value="1"/>
</dbReference>
<feature type="region of interest" description="Disordered" evidence="1">
    <location>
        <begin position="1287"/>
        <end position="1312"/>
    </location>
</feature>
<protein>
    <recommendedName>
        <fullName evidence="3">Helicase C-terminal domain-containing protein</fullName>
    </recommendedName>
</protein>
<feature type="region of interest" description="Disordered" evidence="1">
    <location>
        <begin position="334"/>
        <end position="367"/>
    </location>
</feature>
<keyword evidence="2" id="KW-0472">Membrane</keyword>